<accession>A0ABR3G8H3</accession>
<evidence type="ECO:0000256" key="1">
    <source>
        <dbReference type="ARBA" id="ARBA00022741"/>
    </source>
</evidence>
<keyword evidence="2" id="KW-0342">GTP-binding</keyword>
<sequence>MLPSARNSLVSLSTRFPCRVARSRARALSTIDGSEFTPRTEFPFSSNLIKSYFLGHHKAGLSKMKQMVSSVELIIECRDYRVPLSSRNPLFEETLQGRERIIVYTKRDLAADVLNFRTQEIIQKWHAPHKVLFSDCKDKGDVQKIIHYARNTARNADHMTGSRMLVVGMPNVGKSSLLNAMRKVGTGSNVKAAITGGQPGVTRKIATGVKISEDPLVYLIDSPGVFVPYMPNPQTMLSLALVGCVDSSLLPTTSIADYLLYHLNLVDPRLYSAYHPPTNDIMELLEATAKITGRLKKGGVPEIEGTANWLINRYRSGVMGRFILDDVSETAYEKWLEDESNQGESLSAAKRRVKVERKEARVKKRMESEAK</sequence>
<name>A0ABR3G8H3_9PEZI</name>
<evidence type="ECO:0000256" key="2">
    <source>
        <dbReference type="ARBA" id="ARBA00023134"/>
    </source>
</evidence>
<evidence type="ECO:0000313" key="5">
    <source>
        <dbReference type="Proteomes" id="UP001447188"/>
    </source>
</evidence>
<dbReference type="EMBL" id="JBBBZM010000179">
    <property type="protein sequence ID" value="KAL0632252.1"/>
    <property type="molecule type" value="Genomic_DNA"/>
</dbReference>
<evidence type="ECO:0000313" key="4">
    <source>
        <dbReference type="EMBL" id="KAL0632252.1"/>
    </source>
</evidence>
<dbReference type="Proteomes" id="UP001447188">
    <property type="component" value="Unassembled WGS sequence"/>
</dbReference>
<comment type="caution">
    <text evidence="4">The sequence shown here is derived from an EMBL/GenBank/DDBJ whole genome shotgun (WGS) entry which is preliminary data.</text>
</comment>
<proteinExistence type="predicted"/>
<dbReference type="Gene3D" id="3.40.50.300">
    <property type="entry name" value="P-loop containing nucleotide triphosphate hydrolases"/>
    <property type="match status" value="1"/>
</dbReference>
<organism evidence="4 5">
    <name type="scientific">Discina gigas</name>
    <dbReference type="NCBI Taxonomy" id="1032678"/>
    <lineage>
        <taxon>Eukaryota</taxon>
        <taxon>Fungi</taxon>
        <taxon>Dikarya</taxon>
        <taxon>Ascomycota</taxon>
        <taxon>Pezizomycotina</taxon>
        <taxon>Pezizomycetes</taxon>
        <taxon>Pezizales</taxon>
        <taxon>Discinaceae</taxon>
        <taxon>Discina</taxon>
    </lineage>
</organism>
<keyword evidence="5" id="KW-1185">Reference proteome</keyword>
<dbReference type="PANTHER" id="PTHR45782:SF4">
    <property type="entry name" value="MITOCHONDRIAL RIBOSOME-ASSOCIATED GTPASE 1"/>
    <property type="match status" value="1"/>
</dbReference>
<evidence type="ECO:0000259" key="3">
    <source>
        <dbReference type="Pfam" id="PF01926"/>
    </source>
</evidence>
<dbReference type="CDD" id="cd01856">
    <property type="entry name" value="YlqF"/>
    <property type="match status" value="1"/>
</dbReference>
<keyword evidence="1" id="KW-0547">Nucleotide-binding</keyword>
<dbReference type="InterPro" id="IPR023179">
    <property type="entry name" value="GTP-bd_ortho_bundle_sf"/>
</dbReference>
<dbReference type="Gene3D" id="1.10.1580.10">
    <property type="match status" value="1"/>
</dbReference>
<dbReference type="SUPFAM" id="SSF52540">
    <property type="entry name" value="P-loop containing nucleoside triphosphate hydrolases"/>
    <property type="match status" value="1"/>
</dbReference>
<dbReference type="Pfam" id="PF01926">
    <property type="entry name" value="MMR_HSR1"/>
    <property type="match status" value="1"/>
</dbReference>
<reference evidence="4 5" key="1">
    <citation type="submission" date="2024-02" db="EMBL/GenBank/DDBJ databases">
        <title>Discinaceae phylogenomics.</title>
        <authorList>
            <person name="Dirks A.C."/>
            <person name="James T.Y."/>
        </authorList>
    </citation>
    <scope>NUCLEOTIDE SEQUENCE [LARGE SCALE GENOMIC DNA]</scope>
    <source>
        <strain evidence="4 5">ACD0624</strain>
    </source>
</reference>
<gene>
    <name evidence="4" type="primary">mtg1</name>
    <name evidence="4" type="ORF">Q9L58_008886</name>
</gene>
<dbReference type="PANTHER" id="PTHR45782">
    <property type="entry name" value="MITOCHONDRIAL RIBOSOME-ASSOCIATED GTPASE 1"/>
    <property type="match status" value="1"/>
</dbReference>
<protein>
    <submittedName>
        <fullName evidence="4">Mitochondrial GTPase 1</fullName>
    </submittedName>
</protein>
<dbReference type="InterPro" id="IPR027417">
    <property type="entry name" value="P-loop_NTPase"/>
</dbReference>
<dbReference type="InterPro" id="IPR006073">
    <property type="entry name" value="GTP-bd"/>
</dbReference>
<feature type="domain" description="G" evidence="3">
    <location>
        <begin position="164"/>
        <end position="226"/>
    </location>
</feature>